<evidence type="ECO:0000259" key="13">
    <source>
        <dbReference type="Pfam" id="PF02320"/>
    </source>
</evidence>
<keyword evidence="6" id="KW-0249">Electron transport</keyword>
<proteinExistence type="inferred from homology"/>
<keyword evidence="3" id="KW-0813">Transport</keyword>
<evidence type="ECO:0000256" key="6">
    <source>
        <dbReference type="ARBA" id="ARBA00022982"/>
    </source>
</evidence>
<accession>A0AAE2CY02</accession>
<dbReference type="InterPro" id="IPR036811">
    <property type="entry name" value="Ubol_cytC_Rdtase_hinge_dom_sf"/>
</dbReference>
<evidence type="ECO:0000256" key="11">
    <source>
        <dbReference type="ARBA" id="ARBA00076110"/>
    </source>
</evidence>
<keyword evidence="7" id="KW-0496">Mitochondrion</keyword>
<evidence type="ECO:0000256" key="5">
    <source>
        <dbReference type="ARBA" id="ARBA00022792"/>
    </source>
</evidence>
<sequence length="136" mass="15398">MCPKLLVHFSPPLAPPSLILRLLPLIVAVVNYASSDLSGRTFYVVRTHLFLGGPESLVVFFYNSGSPWADDEPVDPKKELEDRCKAPCTRPLKEYQACAKRIQGDESGHKHCTGQYFDYWRCVDKCVATKLFSYLK</sequence>
<evidence type="ECO:0000256" key="2">
    <source>
        <dbReference type="ARBA" id="ARBA00006498"/>
    </source>
</evidence>
<evidence type="ECO:0000256" key="4">
    <source>
        <dbReference type="ARBA" id="ARBA00022660"/>
    </source>
</evidence>
<evidence type="ECO:0000256" key="7">
    <source>
        <dbReference type="ARBA" id="ARBA00023128"/>
    </source>
</evidence>
<dbReference type="Gene3D" id="1.10.287.20">
    <property type="entry name" value="Ubiquinol-cytochrome C reductase hinge domain"/>
    <property type="match status" value="1"/>
</dbReference>
<keyword evidence="12" id="KW-0732">Signal</keyword>
<dbReference type="AlphaFoldDB" id="A0AAE2CY02"/>
<dbReference type="Pfam" id="PF02320">
    <property type="entry name" value="UCR_hinge"/>
    <property type="match status" value="1"/>
</dbReference>
<dbReference type="GO" id="GO:0006122">
    <property type="term" value="P:mitochondrial electron transport, ubiquinol to cytochrome c"/>
    <property type="evidence" value="ECO:0007669"/>
    <property type="project" value="InterPro"/>
</dbReference>
<evidence type="ECO:0000256" key="3">
    <source>
        <dbReference type="ARBA" id="ARBA00022448"/>
    </source>
</evidence>
<gene>
    <name evidence="14" type="ORF">Salat_0157100</name>
</gene>
<evidence type="ECO:0000313" key="15">
    <source>
        <dbReference type="Proteomes" id="UP001293254"/>
    </source>
</evidence>
<name>A0AAE2CY02_9LAMI</name>
<evidence type="ECO:0000256" key="9">
    <source>
        <dbReference type="ARBA" id="ARBA00023157"/>
    </source>
</evidence>
<feature type="chain" id="PRO_5042255581" description="Complex III subunit VI" evidence="12">
    <location>
        <begin position="29"/>
        <end position="136"/>
    </location>
</feature>
<reference evidence="14" key="1">
    <citation type="submission" date="2020-06" db="EMBL/GenBank/DDBJ databases">
        <authorList>
            <person name="Li T."/>
            <person name="Hu X."/>
            <person name="Zhang T."/>
            <person name="Song X."/>
            <person name="Zhang H."/>
            <person name="Dai N."/>
            <person name="Sheng W."/>
            <person name="Hou X."/>
            <person name="Wei L."/>
        </authorList>
    </citation>
    <scope>NUCLEOTIDE SEQUENCE</scope>
    <source>
        <strain evidence="14">3651</strain>
        <tissue evidence="14">Leaf</tissue>
    </source>
</reference>
<comment type="caution">
    <text evidence="14">The sequence shown here is derived from an EMBL/GenBank/DDBJ whole genome shotgun (WGS) entry which is preliminary data.</text>
</comment>
<comment type="similarity">
    <text evidence="2">Belongs to the UQCRH/QCR6 family.</text>
</comment>
<keyword evidence="8" id="KW-0472">Membrane</keyword>
<organism evidence="14 15">
    <name type="scientific">Sesamum alatum</name>
    <dbReference type="NCBI Taxonomy" id="300844"/>
    <lineage>
        <taxon>Eukaryota</taxon>
        <taxon>Viridiplantae</taxon>
        <taxon>Streptophyta</taxon>
        <taxon>Embryophyta</taxon>
        <taxon>Tracheophyta</taxon>
        <taxon>Spermatophyta</taxon>
        <taxon>Magnoliopsida</taxon>
        <taxon>eudicotyledons</taxon>
        <taxon>Gunneridae</taxon>
        <taxon>Pentapetalae</taxon>
        <taxon>asterids</taxon>
        <taxon>lamiids</taxon>
        <taxon>Lamiales</taxon>
        <taxon>Pedaliaceae</taxon>
        <taxon>Sesamum</taxon>
    </lineage>
</organism>
<keyword evidence="15" id="KW-1185">Reference proteome</keyword>
<evidence type="ECO:0000256" key="12">
    <source>
        <dbReference type="SAM" id="SignalP"/>
    </source>
</evidence>
<keyword evidence="5" id="KW-0999">Mitochondrion inner membrane</keyword>
<protein>
    <recommendedName>
        <fullName evidence="11">Complex III subunit VI</fullName>
    </recommendedName>
    <alternativeName>
        <fullName evidence="10">Mitochondrial hinge protein</fullName>
    </alternativeName>
</protein>
<keyword evidence="9" id="KW-1015">Disulfide bond</keyword>
<evidence type="ECO:0000256" key="1">
    <source>
        <dbReference type="ARBA" id="ARBA00004137"/>
    </source>
</evidence>
<feature type="domain" description="Ubiquinol-cytochrome C reductase hinge" evidence="13">
    <location>
        <begin position="75"/>
        <end position="136"/>
    </location>
</feature>
<dbReference type="InterPro" id="IPR023184">
    <property type="entry name" value="Ubol_cytC_Rdtase_hinge_dom"/>
</dbReference>
<evidence type="ECO:0000256" key="10">
    <source>
        <dbReference type="ARBA" id="ARBA00044364"/>
    </source>
</evidence>
<dbReference type="PANTHER" id="PTHR15336">
    <property type="entry name" value="UBIQUINOL-CYTOCHROME C REDUCTASE COMPLEX 7.8 KDA PROTEIN"/>
    <property type="match status" value="1"/>
</dbReference>
<comment type="subcellular location">
    <subcellularLocation>
        <location evidence="1">Mitochondrion inner membrane</location>
        <topology evidence="1">Peripheral membrane protein</topology>
        <orientation evidence="1">Intermembrane side</orientation>
    </subcellularLocation>
</comment>
<dbReference type="Proteomes" id="UP001293254">
    <property type="component" value="Unassembled WGS sequence"/>
</dbReference>
<dbReference type="PANTHER" id="PTHR15336:SF0">
    <property type="entry name" value="CYTOCHROME B-C1 COMPLEX SUBUNIT 6, MITOCHONDRIAL"/>
    <property type="match status" value="1"/>
</dbReference>
<dbReference type="GO" id="GO:0005743">
    <property type="term" value="C:mitochondrial inner membrane"/>
    <property type="evidence" value="ECO:0007669"/>
    <property type="project" value="UniProtKB-SubCell"/>
</dbReference>
<dbReference type="InterPro" id="IPR003422">
    <property type="entry name" value="Cyt_b-c1_6"/>
</dbReference>
<evidence type="ECO:0000313" key="14">
    <source>
        <dbReference type="EMBL" id="KAK4438229.1"/>
    </source>
</evidence>
<keyword evidence="4" id="KW-0679">Respiratory chain</keyword>
<reference evidence="14" key="2">
    <citation type="journal article" date="2024" name="Plant">
        <title>Genomic evolution and insights into agronomic trait innovations of Sesamum species.</title>
        <authorList>
            <person name="Miao H."/>
            <person name="Wang L."/>
            <person name="Qu L."/>
            <person name="Liu H."/>
            <person name="Sun Y."/>
            <person name="Le M."/>
            <person name="Wang Q."/>
            <person name="Wei S."/>
            <person name="Zheng Y."/>
            <person name="Lin W."/>
            <person name="Duan Y."/>
            <person name="Cao H."/>
            <person name="Xiong S."/>
            <person name="Wang X."/>
            <person name="Wei L."/>
            <person name="Li C."/>
            <person name="Ma Q."/>
            <person name="Ju M."/>
            <person name="Zhao R."/>
            <person name="Li G."/>
            <person name="Mu C."/>
            <person name="Tian Q."/>
            <person name="Mei H."/>
            <person name="Zhang T."/>
            <person name="Gao T."/>
            <person name="Zhang H."/>
        </authorList>
    </citation>
    <scope>NUCLEOTIDE SEQUENCE</scope>
    <source>
        <strain evidence="14">3651</strain>
    </source>
</reference>
<evidence type="ECO:0000256" key="8">
    <source>
        <dbReference type="ARBA" id="ARBA00023136"/>
    </source>
</evidence>
<feature type="signal peptide" evidence="12">
    <location>
        <begin position="1"/>
        <end position="28"/>
    </location>
</feature>
<dbReference type="EMBL" id="JACGWO010000001">
    <property type="protein sequence ID" value="KAK4438229.1"/>
    <property type="molecule type" value="Genomic_DNA"/>
</dbReference>
<dbReference type="FunFam" id="1.10.287.20:FF:000001">
    <property type="entry name" value="Cytochrome b-c1 complex subunit 6"/>
    <property type="match status" value="1"/>
</dbReference>
<dbReference type="SUPFAM" id="SSF81531">
    <property type="entry name" value="Non-heme 11 kDa protein of cytochrome bc1 complex (Ubiquinol-cytochrome c reductase)"/>
    <property type="match status" value="1"/>
</dbReference>